<feature type="non-terminal residue" evidence="2">
    <location>
        <position position="274"/>
    </location>
</feature>
<reference evidence="2" key="1">
    <citation type="submission" date="2020-02" db="EMBL/GenBank/DDBJ databases">
        <authorList>
            <person name="Meier V. D."/>
        </authorList>
    </citation>
    <scope>NUCLEOTIDE SEQUENCE</scope>
    <source>
        <strain evidence="2">AVDCRST_MAG41</strain>
    </source>
</reference>
<feature type="region of interest" description="Disordered" evidence="1">
    <location>
        <begin position="1"/>
        <end position="251"/>
    </location>
</feature>
<feature type="compositionally biased region" description="Basic and acidic residues" evidence="1">
    <location>
        <begin position="22"/>
        <end position="33"/>
    </location>
</feature>
<evidence type="ECO:0000313" key="2">
    <source>
        <dbReference type="EMBL" id="CAA9212912.1"/>
    </source>
</evidence>
<feature type="compositionally biased region" description="Low complexity" evidence="1">
    <location>
        <begin position="8"/>
        <end position="19"/>
    </location>
</feature>
<feature type="compositionally biased region" description="Basic residues" evidence="1">
    <location>
        <begin position="219"/>
        <end position="237"/>
    </location>
</feature>
<feature type="compositionally biased region" description="Low complexity" evidence="1">
    <location>
        <begin position="135"/>
        <end position="147"/>
    </location>
</feature>
<feature type="compositionally biased region" description="Low complexity" evidence="1">
    <location>
        <begin position="76"/>
        <end position="96"/>
    </location>
</feature>
<sequence>GHGLRGQLRAVRPALLLRPRAVRAEDRRQGPRADRRRPRGRRVRVGGAVGRRRHRRDAGPGGSRRPRRPGARHADPQAQGRRPGRGEAAGPRAQAADEGGRRRPRPGHQPDHDLLLRPAPRRLPRPGPGPRRHPVLPGGAAPAVAAGRGAGAGRDRVVRPGPVLRHVPQGLRTGVHPDGQGPGPPAQPAAHLRRLRPAAVLPEVRAPAVRQGAGDGAPARRRGRHPRGPRPGRRGQRAQRDGQGPAGRRRPYLLLLVRLGLRPADRPRRAVQRL</sequence>
<feature type="non-terminal residue" evidence="2">
    <location>
        <position position="1"/>
    </location>
</feature>
<organism evidence="2">
    <name type="scientific">uncultured Mycobacteriales bacterium</name>
    <dbReference type="NCBI Taxonomy" id="581187"/>
    <lineage>
        <taxon>Bacteria</taxon>
        <taxon>Bacillati</taxon>
        <taxon>Actinomycetota</taxon>
        <taxon>Actinomycetes</taxon>
        <taxon>Mycobacteriales</taxon>
        <taxon>environmental samples</taxon>
    </lineage>
</organism>
<gene>
    <name evidence="2" type="ORF">AVDCRST_MAG41-67</name>
</gene>
<evidence type="ECO:0000256" key="1">
    <source>
        <dbReference type="SAM" id="MobiDB-lite"/>
    </source>
</evidence>
<dbReference type="EMBL" id="CADCTP010000007">
    <property type="protein sequence ID" value="CAA9212912.1"/>
    <property type="molecule type" value="Genomic_DNA"/>
</dbReference>
<dbReference type="AlphaFoldDB" id="A0A6J4H499"/>
<feature type="compositionally biased region" description="Basic residues" evidence="1">
    <location>
        <begin position="119"/>
        <end position="134"/>
    </location>
</feature>
<proteinExistence type="predicted"/>
<feature type="compositionally biased region" description="Basic residues" evidence="1">
    <location>
        <begin position="34"/>
        <end position="56"/>
    </location>
</feature>
<protein>
    <submittedName>
        <fullName evidence="2">Stage 0 sporulation protein YaaT</fullName>
    </submittedName>
</protein>
<accession>A0A6J4H499</accession>
<name>A0A6J4H499_9ACTN</name>